<organism evidence="8 9">
    <name type="scientific">Micromonospora ureilytica</name>
    <dbReference type="NCBI Taxonomy" id="709868"/>
    <lineage>
        <taxon>Bacteria</taxon>
        <taxon>Bacillati</taxon>
        <taxon>Actinomycetota</taxon>
        <taxon>Actinomycetes</taxon>
        <taxon>Micromonosporales</taxon>
        <taxon>Micromonosporaceae</taxon>
        <taxon>Micromonospora</taxon>
    </lineage>
</organism>
<proteinExistence type="inferred from homology"/>
<evidence type="ECO:0000256" key="3">
    <source>
        <dbReference type="ARBA" id="ARBA00022833"/>
    </source>
</evidence>
<evidence type="ECO:0000313" key="8">
    <source>
        <dbReference type="EMBL" id="MBG6064517.1"/>
    </source>
</evidence>
<evidence type="ECO:0000313" key="9">
    <source>
        <dbReference type="Proteomes" id="UP000614915"/>
    </source>
</evidence>
<dbReference type="InterPro" id="IPR020843">
    <property type="entry name" value="ER"/>
</dbReference>
<dbReference type="PROSITE" id="PS00059">
    <property type="entry name" value="ADH_ZINC"/>
    <property type="match status" value="1"/>
</dbReference>
<dbReference type="InterPro" id="IPR002328">
    <property type="entry name" value="ADH_Zn_CS"/>
</dbReference>
<sequence>MKAVVFHGIGDIRVDDVPEPRIEAPTDAIVRVTTAAICGTDLHFVRGTMPGMKPGKILGHEGVGVVEEVGTQIRNLKPGDRVVISAVLGCGSCSYCRRGLFAQCDNVNPYGPRAGTGSPGSPEAQGPFNGLQAEYARVPFAHTNLIRLPEAVTEAQAITLSDIYPTGYFGAVLADASDGNIVTVWGCGPVGQFAVLSAYQRGASRVIAIDGHADRLEHARQRGAEVINFNETDPVEAIMELTNGIGADCAIDAVGVDGESPKSGPAAGKDDERNREEQRKISPNLDSGGKDGHWKPGDAPSQAQTWAVESLAKVGTLGIVGVYPPADRFFPIGTTMARNLTVRAGNGNHPRYIPKLADMVASGQARPEDVVTEHEPLTDAIAAYREFDMRNPGWLKVALQTT</sequence>
<dbReference type="Pfam" id="PF08240">
    <property type="entry name" value="ADH_N"/>
    <property type="match status" value="1"/>
</dbReference>
<protein>
    <submittedName>
        <fullName evidence="8">Threonine dehydrogenase-like Zn-dependent dehydrogenase</fullName>
    </submittedName>
</protein>
<evidence type="ECO:0000256" key="2">
    <source>
        <dbReference type="ARBA" id="ARBA00022723"/>
    </source>
</evidence>
<dbReference type="InterPro" id="IPR036291">
    <property type="entry name" value="NAD(P)-bd_dom_sf"/>
</dbReference>
<comment type="cofactor">
    <cofactor evidence="1 5">
        <name>Zn(2+)</name>
        <dbReference type="ChEBI" id="CHEBI:29105"/>
    </cofactor>
</comment>
<reference evidence="8 9" key="1">
    <citation type="submission" date="2020-11" db="EMBL/GenBank/DDBJ databases">
        <title>Sequencing the genomes of 1000 actinobacteria strains.</title>
        <authorList>
            <person name="Klenk H.-P."/>
        </authorList>
    </citation>
    <scope>NUCLEOTIDE SEQUENCE [LARGE SCALE GENOMIC DNA]</scope>
    <source>
        <strain evidence="8 9">DSM 101692</strain>
    </source>
</reference>
<evidence type="ECO:0000256" key="5">
    <source>
        <dbReference type="RuleBase" id="RU361277"/>
    </source>
</evidence>
<dbReference type="SMART" id="SM00829">
    <property type="entry name" value="PKS_ER"/>
    <property type="match status" value="1"/>
</dbReference>
<evidence type="ECO:0000256" key="1">
    <source>
        <dbReference type="ARBA" id="ARBA00001947"/>
    </source>
</evidence>
<feature type="domain" description="Enoyl reductase (ER)" evidence="7">
    <location>
        <begin position="8"/>
        <end position="399"/>
    </location>
</feature>
<comment type="similarity">
    <text evidence="5">Belongs to the zinc-containing alcohol dehydrogenase family.</text>
</comment>
<dbReference type="InterPro" id="IPR013154">
    <property type="entry name" value="ADH-like_N"/>
</dbReference>
<keyword evidence="3 5" id="KW-0862">Zinc</keyword>
<gene>
    <name evidence="8" type="ORF">IW248_000804</name>
</gene>
<comment type="caution">
    <text evidence="8">The sequence shown here is derived from an EMBL/GenBank/DDBJ whole genome shotgun (WGS) entry which is preliminary data.</text>
</comment>
<dbReference type="RefSeq" id="WP_196925702.1">
    <property type="nucleotide sequence ID" value="NZ_CP108567.1"/>
</dbReference>
<dbReference type="Proteomes" id="UP000614915">
    <property type="component" value="Unassembled WGS sequence"/>
</dbReference>
<accession>A0ABS0JBT7</accession>
<keyword evidence="9" id="KW-1185">Reference proteome</keyword>
<dbReference type="PANTHER" id="PTHR42813">
    <property type="entry name" value="ZINC-TYPE ALCOHOL DEHYDROGENASE-LIKE"/>
    <property type="match status" value="1"/>
</dbReference>
<dbReference type="InterPro" id="IPR013149">
    <property type="entry name" value="ADH-like_C"/>
</dbReference>
<dbReference type="PANTHER" id="PTHR42813:SF7">
    <property type="entry name" value="ALCOHOL DEHYDROGENASE (ZN-DEPENDENT)-RELATED"/>
    <property type="match status" value="1"/>
</dbReference>
<feature type="region of interest" description="Disordered" evidence="6">
    <location>
        <begin position="256"/>
        <end position="302"/>
    </location>
</feature>
<dbReference type="Gene3D" id="3.90.180.10">
    <property type="entry name" value="Medium-chain alcohol dehydrogenases, catalytic domain"/>
    <property type="match status" value="1"/>
</dbReference>
<dbReference type="EMBL" id="JADOTX010000001">
    <property type="protein sequence ID" value="MBG6064517.1"/>
    <property type="molecule type" value="Genomic_DNA"/>
</dbReference>
<dbReference type="SUPFAM" id="SSF51735">
    <property type="entry name" value="NAD(P)-binding Rossmann-fold domains"/>
    <property type="match status" value="1"/>
</dbReference>
<name>A0ABS0JBT7_9ACTN</name>
<evidence type="ECO:0000256" key="6">
    <source>
        <dbReference type="SAM" id="MobiDB-lite"/>
    </source>
</evidence>
<evidence type="ECO:0000256" key="4">
    <source>
        <dbReference type="ARBA" id="ARBA00023002"/>
    </source>
</evidence>
<keyword evidence="4" id="KW-0560">Oxidoreductase</keyword>
<dbReference type="SUPFAM" id="SSF50129">
    <property type="entry name" value="GroES-like"/>
    <property type="match status" value="1"/>
</dbReference>
<dbReference type="Gene3D" id="3.40.50.720">
    <property type="entry name" value="NAD(P)-binding Rossmann-like Domain"/>
    <property type="match status" value="1"/>
</dbReference>
<feature type="compositionally biased region" description="Basic and acidic residues" evidence="6">
    <location>
        <begin position="268"/>
        <end position="280"/>
    </location>
</feature>
<evidence type="ECO:0000259" key="7">
    <source>
        <dbReference type="SMART" id="SM00829"/>
    </source>
</evidence>
<dbReference type="InterPro" id="IPR011032">
    <property type="entry name" value="GroES-like_sf"/>
</dbReference>
<keyword evidence="2 5" id="KW-0479">Metal-binding</keyword>
<dbReference type="Pfam" id="PF00107">
    <property type="entry name" value="ADH_zinc_N"/>
    <property type="match status" value="1"/>
</dbReference>